<name>A0ABW7TVZ4_9NOCA</name>
<feature type="domain" description="Excalibur calcium-binding" evidence="1">
    <location>
        <begin position="2"/>
        <end position="35"/>
    </location>
</feature>
<evidence type="ECO:0000259" key="1">
    <source>
        <dbReference type="SMART" id="SM00894"/>
    </source>
</evidence>
<keyword evidence="3" id="KW-1185">Reference proteome</keyword>
<proteinExistence type="predicted"/>
<sequence>MNCVHARSESHTPLFAGQRGYSFRLDEDGDGLACEVGEN</sequence>
<comment type="caution">
    <text evidence="2">The sequence shown here is derived from an EMBL/GenBank/DDBJ whole genome shotgun (WGS) entry which is preliminary data.</text>
</comment>
<gene>
    <name evidence="2" type="ORF">ACH4WX_23665</name>
</gene>
<protein>
    <submittedName>
        <fullName evidence="2">Excalibur calcium-binding domain-containing protein</fullName>
    </submittedName>
</protein>
<dbReference type="InterPro" id="IPR008613">
    <property type="entry name" value="Excalibur_Ca-bd_domain"/>
</dbReference>
<evidence type="ECO:0000313" key="3">
    <source>
        <dbReference type="Proteomes" id="UP001611263"/>
    </source>
</evidence>
<accession>A0ABW7TVZ4</accession>
<dbReference type="SMART" id="SM00894">
    <property type="entry name" value="Excalibur"/>
    <property type="match status" value="1"/>
</dbReference>
<organism evidence="2 3">
    <name type="scientific">Nocardia carnea</name>
    <dbReference type="NCBI Taxonomy" id="37328"/>
    <lineage>
        <taxon>Bacteria</taxon>
        <taxon>Bacillati</taxon>
        <taxon>Actinomycetota</taxon>
        <taxon>Actinomycetes</taxon>
        <taxon>Mycobacteriales</taxon>
        <taxon>Nocardiaceae</taxon>
        <taxon>Nocardia</taxon>
    </lineage>
</organism>
<evidence type="ECO:0000313" key="2">
    <source>
        <dbReference type="EMBL" id="MFI1463729.1"/>
    </source>
</evidence>
<reference evidence="2 3" key="1">
    <citation type="submission" date="2024-10" db="EMBL/GenBank/DDBJ databases">
        <title>The Natural Products Discovery Center: Release of the First 8490 Sequenced Strains for Exploring Actinobacteria Biosynthetic Diversity.</title>
        <authorList>
            <person name="Kalkreuter E."/>
            <person name="Kautsar S.A."/>
            <person name="Yang D."/>
            <person name="Bader C.D."/>
            <person name="Teijaro C.N."/>
            <person name="Fluegel L."/>
            <person name="Davis C.M."/>
            <person name="Simpson J.R."/>
            <person name="Lauterbach L."/>
            <person name="Steele A.D."/>
            <person name="Gui C."/>
            <person name="Meng S."/>
            <person name="Li G."/>
            <person name="Viehrig K."/>
            <person name="Ye F."/>
            <person name="Su P."/>
            <person name="Kiefer A.F."/>
            <person name="Nichols A."/>
            <person name="Cepeda A.J."/>
            <person name="Yan W."/>
            <person name="Fan B."/>
            <person name="Jiang Y."/>
            <person name="Adhikari A."/>
            <person name="Zheng C.-J."/>
            <person name="Schuster L."/>
            <person name="Cowan T.M."/>
            <person name="Smanski M.J."/>
            <person name="Chevrette M.G."/>
            <person name="De Carvalho L.P.S."/>
            <person name="Shen B."/>
        </authorList>
    </citation>
    <scope>NUCLEOTIDE SEQUENCE [LARGE SCALE GENOMIC DNA]</scope>
    <source>
        <strain evidence="2 3">NPDC020568</strain>
    </source>
</reference>
<dbReference type="Pfam" id="PF05901">
    <property type="entry name" value="Excalibur"/>
    <property type="match status" value="1"/>
</dbReference>
<dbReference type="EMBL" id="JBIRUQ010000006">
    <property type="protein sequence ID" value="MFI1463729.1"/>
    <property type="molecule type" value="Genomic_DNA"/>
</dbReference>
<dbReference type="Proteomes" id="UP001611263">
    <property type="component" value="Unassembled WGS sequence"/>
</dbReference>
<dbReference type="RefSeq" id="WP_081595811.1">
    <property type="nucleotide sequence ID" value="NZ_JBIRUQ010000006.1"/>
</dbReference>
<dbReference type="GeneID" id="93509489"/>